<feature type="compositionally biased region" description="Polar residues" evidence="2">
    <location>
        <begin position="77"/>
        <end position="87"/>
    </location>
</feature>
<dbReference type="Ensembl" id="ENSLLET00000033472.1">
    <property type="protein sequence ID" value="ENSLLEP00000032227.1"/>
    <property type="gene ID" value="ENSLLEG00000020379.1"/>
</dbReference>
<feature type="region of interest" description="Disordered" evidence="2">
    <location>
        <begin position="1"/>
        <end position="33"/>
    </location>
</feature>
<keyword evidence="4" id="KW-1185">Reference proteome</keyword>
<reference evidence="3" key="2">
    <citation type="submission" date="2025-09" db="UniProtKB">
        <authorList>
            <consortium name="Ensembl"/>
        </authorList>
    </citation>
    <scope>IDENTIFICATION</scope>
</reference>
<keyword evidence="1" id="KW-0175">Coiled coil</keyword>
<evidence type="ECO:0000256" key="1">
    <source>
        <dbReference type="SAM" id="Coils"/>
    </source>
</evidence>
<sequence>MSRRCSARTSLPQSSCVQGRRHRDGREHAGHIRSVHTVVLPAVRPSTLCTSSRAGRQTSQHTHPRNLVKKKDAAGSRKTQNTPQDGTDSLAPLRAICQRFEEENTALMRKIIKDEKTSMEKATEKLQQYNKAGCNAQAVTSWGERQLREAEQDLRETREKGEQRLKELQNQLDACDHKLRDAHKELHQLREYRDREHSVRVLQVADLQRQLQSLTDTYQDHLSDVEALAKADLQNLLKNSENQKDIILQKITQHHIDLLPPSIKRICLENQQMRKDIAVHQKVIGEIKKQLVNLRASRKSLQTSAREEIDKMCHGLLLQGSREKERQTKTHRTVELWFGSLERGLQKAAVFQRKMWCSTSQ</sequence>
<proteinExistence type="predicted"/>
<dbReference type="InterPro" id="IPR029236">
    <property type="entry name" value="DUF4618"/>
</dbReference>
<dbReference type="Pfam" id="PF15397">
    <property type="entry name" value="DUF4618"/>
    <property type="match status" value="1"/>
</dbReference>
<dbReference type="AlphaFoldDB" id="A0A8C5Q5C7"/>
<organism evidence="3 4">
    <name type="scientific">Leptobrachium leishanense</name>
    <name type="common">Leishan spiny toad</name>
    <dbReference type="NCBI Taxonomy" id="445787"/>
    <lineage>
        <taxon>Eukaryota</taxon>
        <taxon>Metazoa</taxon>
        <taxon>Chordata</taxon>
        <taxon>Craniata</taxon>
        <taxon>Vertebrata</taxon>
        <taxon>Euteleostomi</taxon>
        <taxon>Amphibia</taxon>
        <taxon>Batrachia</taxon>
        <taxon>Anura</taxon>
        <taxon>Pelobatoidea</taxon>
        <taxon>Megophryidae</taxon>
        <taxon>Leptobrachium</taxon>
    </lineage>
</organism>
<dbReference type="PANTHER" id="PTHR28574:SF1">
    <property type="entry name" value="RIKEN CDNA 6820408C15 GENE"/>
    <property type="match status" value="1"/>
</dbReference>
<feature type="compositionally biased region" description="Polar residues" evidence="2">
    <location>
        <begin position="48"/>
        <end position="61"/>
    </location>
</feature>
<protein>
    <submittedName>
        <fullName evidence="3">Uncharacterized protein</fullName>
    </submittedName>
</protein>
<reference evidence="3" key="1">
    <citation type="submission" date="2025-08" db="UniProtKB">
        <authorList>
            <consortium name="Ensembl"/>
        </authorList>
    </citation>
    <scope>IDENTIFICATION</scope>
</reference>
<evidence type="ECO:0000256" key="2">
    <source>
        <dbReference type="SAM" id="MobiDB-lite"/>
    </source>
</evidence>
<dbReference type="PANTHER" id="PTHR28574">
    <property type="entry name" value="RIKEN CDNA 6820408C15"/>
    <property type="match status" value="1"/>
</dbReference>
<accession>A0A8C5Q5C7</accession>
<evidence type="ECO:0000313" key="4">
    <source>
        <dbReference type="Proteomes" id="UP000694569"/>
    </source>
</evidence>
<evidence type="ECO:0000313" key="3">
    <source>
        <dbReference type="Ensembl" id="ENSLLEP00000032227.1"/>
    </source>
</evidence>
<feature type="region of interest" description="Disordered" evidence="2">
    <location>
        <begin position="48"/>
        <end position="90"/>
    </location>
</feature>
<name>A0A8C5Q5C7_9ANUR</name>
<feature type="compositionally biased region" description="Polar residues" evidence="2">
    <location>
        <begin position="7"/>
        <end position="17"/>
    </location>
</feature>
<dbReference type="OrthoDB" id="10003267at2759"/>
<dbReference type="Proteomes" id="UP000694569">
    <property type="component" value="Unplaced"/>
</dbReference>
<feature type="coiled-coil region" evidence="1">
    <location>
        <begin position="112"/>
        <end position="250"/>
    </location>
</feature>
<dbReference type="GeneTree" id="ENSGT01070000257236"/>